<accession>A0ABR8P335</accession>
<name>A0ABR8P335_9GAMM</name>
<dbReference type="RefSeq" id="WP_191596080.1">
    <property type="nucleotide sequence ID" value="NZ_JACYFC010000009.1"/>
</dbReference>
<sequence length="112" mass="12176">MSDLATQHDDGALEPDEETLISALRNQDDIPILMDIVADQLTACVSQEEYFSQSIDGSHEGVETLKTDVPSLSYSQDSIAQAITAVLERRLPELVAEVMQALNADQASGKKE</sequence>
<keyword evidence="2" id="KW-1185">Reference proteome</keyword>
<dbReference type="Proteomes" id="UP000604161">
    <property type="component" value="Unassembled WGS sequence"/>
</dbReference>
<protein>
    <submittedName>
        <fullName evidence="1">Uncharacterized protein</fullName>
    </submittedName>
</protein>
<evidence type="ECO:0000313" key="2">
    <source>
        <dbReference type="Proteomes" id="UP000604161"/>
    </source>
</evidence>
<organism evidence="1 2">
    <name type="scientific">Marinomonas colpomeniae</name>
    <dbReference type="NCBI Taxonomy" id="2774408"/>
    <lineage>
        <taxon>Bacteria</taxon>
        <taxon>Pseudomonadati</taxon>
        <taxon>Pseudomonadota</taxon>
        <taxon>Gammaproteobacteria</taxon>
        <taxon>Oceanospirillales</taxon>
        <taxon>Oceanospirillaceae</taxon>
        <taxon>Marinomonas</taxon>
    </lineage>
</organism>
<reference evidence="1 2" key="1">
    <citation type="submission" date="2020-09" db="EMBL/GenBank/DDBJ databases">
        <title>Marinomonas sp. nov., isolated from the cysticercosis algae of Qingdao, China.</title>
        <authorList>
            <person name="Sun X."/>
        </authorList>
    </citation>
    <scope>NUCLEOTIDE SEQUENCE [LARGE SCALE GENOMIC DNA]</scope>
    <source>
        <strain evidence="1 2">SM2066</strain>
    </source>
</reference>
<proteinExistence type="predicted"/>
<dbReference type="EMBL" id="JACYFC010000009">
    <property type="protein sequence ID" value="MBD5772696.1"/>
    <property type="molecule type" value="Genomic_DNA"/>
</dbReference>
<evidence type="ECO:0000313" key="1">
    <source>
        <dbReference type="EMBL" id="MBD5772696.1"/>
    </source>
</evidence>
<comment type="caution">
    <text evidence="1">The sequence shown here is derived from an EMBL/GenBank/DDBJ whole genome shotgun (WGS) entry which is preliminary data.</text>
</comment>
<gene>
    <name evidence="1" type="ORF">IF202_16820</name>
</gene>